<dbReference type="InterPro" id="IPR011114">
    <property type="entry name" value="RuvA_C"/>
</dbReference>
<keyword evidence="1 6" id="KW-0963">Cytoplasm</keyword>
<keyword evidence="5 6" id="KW-0234">DNA repair</keyword>
<evidence type="ECO:0000256" key="4">
    <source>
        <dbReference type="ARBA" id="ARBA00023172"/>
    </source>
</evidence>
<accession>A0ABT9Y4C5</accession>
<dbReference type="NCBIfam" id="TIGR00084">
    <property type="entry name" value="ruvA"/>
    <property type="match status" value="1"/>
</dbReference>
<dbReference type="InterPro" id="IPR012340">
    <property type="entry name" value="NA-bd_OB-fold"/>
</dbReference>
<keyword evidence="8" id="KW-0347">Helicase</keyword>
<comment type="function">
    <text evidence="6">The RuvA-RuvB-RuvC complex processes Holliday junction (HJ) DNA during genetic recombination and DNA repair, while the RuvA-RuvB complex plays an important role in the rescue of blocked DNA replication forks via replication fork reversal (RFR). RuvA specifically binds to HJ cruciform DNA, conferring on it an open structure. The RuvB hexamer acts as an ATP-dependent pump, pulling dsDNA into and through the RuvAB complex. HJ branch migration allows RuvC to scan DNA until it finds its consensus sequence, where it cleaves and resolves the cruciform DNA.</text>
</comment>
<evidence type="ECO:0000256" key="5">
    <source>
        <dbReference type="ARBA" id="ARBA00023204"/>
    </source>
</evidence>
<organism evidence="8 9">
    <name type="scientific">Pectinatus haikarae</name>
    <dbReference type="NCBI Taxonomy" id="349096"/>
    <lineage>
        <taxon>Bacteria</taxon>
        <taxon>Bacillati</taxon>
        <taxon>Bacillota</taxon>
        <taxon>Negativicutes</taxon>
        <taxon>Selenomonadales</taxon>
        <taxon>Selenomonadaceae</taxon>
        <taxon>Pectinatus</taxon>
    </lineage>
</organism>
<sequence>MIGYLHGTITELFPDSCFIDVKGVGYHTLISSTTRSRLKKGQEAMVYTYLNVREDALQLYGFSSHAEHDIFLHLISVSGIGPKAALSILSVLSADKIVWAVQNKQISLLTTAPGIGKKTAERIILELKDKLSDTLTDGETFNENISPEETTSQPDIWTDAKQALASFGYTSQEIFSTLKKAGHLNSVEEIIKFALKDLSR</sequence>
<dbReference type="InterPro" id="IPR013849">
    <property type="entry name" value="DNA_helicase_Holl-junc_RuvA_I"/>
</dbReference>
<comment type="similarity">
    <text evidence="6">Belongs to the RuvA family.</text>
</comment>
<reference evidence="8 9" key="1">
    <citation type="submission" date="2023-07" db="EMBL/GenBank/DDBJ databases">
        <title>Genomic Encyclopedia of Type Strains, Phase IV (KMG-IV): sequencing the most valuable type-strain genomes for metagenomic binning, comparative biology and taxonomic classification.</title>
        <authorList>
            <person name="Goeker M."/>
        </authorList>
    </citation>
    <scope>NUCLEOTIDE SEQUENCE [LARGE SCALE GENOMIC DNA]</scope>
    <source>
        <strain evidence="8 9">DSM 16980</strain>
    </source>
</reference>
<feature type="region of interest" description="Domain III" evidence="6">
    <location>
        <begin position="150"/>
        <end position="200"/>
    </location>
</feature>
<evidence type="ECO:0000256" key="6">
    <source>
        <dbReference type="HAMAP-Rule" id="MF_00031"/>
    </source>
</evidence>
<dbReference type="RefSeq" id="WP_196605302.1">
    <property type="nucleotide sequence ID" value="NZ_CP116940.1"/>
</dbReference>
<keyword evidence="8" id="KW-0547">Nucleotide-binding</keyword>
<evidence type="ECO:0000313" key="9">
    <source>
        <dbReference type="Proteomes" id="UP001239167"/>
    </source>
</evidence>
<comment type="domain">
    <text evidence="6">Has three domains with a flexible linker between the domains II and III and assumes an 'L' shape. Domain III is highly mobile and contacts RuvB.</text>
</comment>
<comment type="caution">
    <text evidence="6">Lacks conserved residue(s) required for the propagation of feature annotation.</text>
</comment>
<dbReference type="EMBL" id="JAUSUE010000002">
    <property type="protein sequence ID" value="MDQ0202683.1"/>
    <property type="molecule type" value="Genomic_DNA"/>
</dbReference>
<dbReference type="CDD" id="cd14332">
    <property type="entry name" value="UBA_RuvA_C"/>
    <property type="match status" value="1"/>
</dbReference>
<feature type="domain" description="Helix-hairpin-helix DNA-binding motif class 1" evidence="7">
    <location>
        <begin position="72"/>
        <end position="91"/>
    </location>
</feature>
<evidence type="ECO:0000256" key="1">
    <source>
        <dbReference type="ARBA" id="ARBA00022490"/>
    </source>
</evidence>
<dbReference type="SUPFAM" id="SSF46929">
    <property type="entry name" value="DNA helicase RuvA subunit, C-terminal domain"/>
    <property type="match status" value="1"/>
</dbReference>
<protein>
    <recommendedName>
        <fullName evidence="6">Holliday junction branch migration complex subunit RuvA</fullName>
    </recommendedName>
</protein>
<keyword evidence="9" id="KW-1185">Reference proteome</keyword>
<name>A0ABT9Y4C5_9FIRM</name>
<evidence type="ECO:0000313" key="8">
    <source>
        <dbReference type="EMBL" id="MDQ0202683.1"/>
    </source>
</evidence>
<dbReference type="Gene3D" id="1.10.150.20">
    <property type="entry name" value="5' to 3' exonuclease, C-terminal subdomain"/>
    <property type="match status" value="1"/>
</dbReference>
<feature type="domain" description="Helix-hairpin-helix DNA-binding motif class 1" evidence="7">
    <location>
        <begin position="107"/>
        <end position="126"/>
    </location>
</feature>
<dbReference type="Pfam" id="PF14520">
    <property type="entry name" value="HHH_5"/>
    <property type="match status" value="1"/>
</dbReference>
<dbReference type="InterPro" id="IPR000085">
    <property type="entry name" value="RuvA"/>
</dbReference>
<evidence type="ECO:0000256" key="2">
    <source>
        <dbReference type="ARBA" id="ARBA00022763"/>
    </source>
</evidence>
<gene>
    <name evidence="6" type="primary">ruvA</name>
    <name evidence="8" type="ORF">J2S01_000376</name>
</gene>
<comment type="subunit">
    <text evidence="6">Homotetramer. Forms an RuvA(8)-RuvB(12)-Holliday junction (HJ) complex. HJ DNA is sandwiched between 2 RuvA tetramers; dsDNA enters through RuvA and exits via RuvB. An RuvB hexamer assembles on each DNA strand where it exits the tetramer. Each RuvB hexamer is contacted by two RuvA subunits (via domain III) on 2 adjacent RuvB subunits; this complex drives branch migration. In the full resolvosome a probable DNA-RuvA(4)-RuvB(12)-RuvC(2) complex forms which resolves the HJ.</text>
</comment>
<dbReference type="SUPFAM" id="SSF47781">
    <property type="entry name" value="RuvA domain 2-like"/>
    <property type="match status" value="1"/>
</dbReference>
<dbReference type="InterPro" id="IPR003583">
    <property type="entry name" value="Hlx-hairpin-Hlx_DNA-bd_motif"/>
</dbReference>
<keyword evidence="3 6" id="KW-0238">DNA-binding</keyword>
<dbReference type="SUPFAM" id="SSF50249">
    <property type="entry name" value="Nucleic acid-binding proteins"/>
    <property type="match status" value="1"/>
</dbReference>
<keyword evidence="8" id="KW-0378">Hydrolase</keyword>
<dbReference type="GO" id="GO:0003678">
    <property type="term" value="F:DNA helicase activity"/>
    <property type="evidence" value="ECO:0007669"/>
    <property type="project" value="UniProtKB-EC"/>
</dbReference>
<evidence type="ECO:0000259" key="7">
    <source>
        <dbReference type="SMART" id="SM00278"/>
    </source>
</evidence>
<keyword evidence="2 6" id="KW-0227">DNA damage</keyword>
<dbReference type="InterPro" id="IPR036267">
    <property type="entry name" value="RuvA_C_sf"/>
</dbReference>
<proteinExistence type="inferred from homology"/>
<comment type="subcellular location">
    <subcellularLocation>
        <location evidence="6">Cytoplasm</location>
    </subcellularLocation>
</comment>
<dbReference type="InterPro" id="IPR010994">
    <property type="entry name" value="RuvA_2-like"/>
</dbReference>
<comment type="caution">
    <text evidence="8">The sequence shown here is derived from an EMBL/GenBank/DDBJ whole genome shotgun (WGS) entry which is preliminary data.</text>
</comment>
<dbReference type="GO" id="GO:0016787">
    <property type="term" value="F:hydrolase activity"/>
    <property type="evidence" value="ECO:0007669"/>
    <property type="project" value="UniProtKB-KW"/>
</dbReference>
<dbReference type="Gene3D" id="2.40.50.140">
    <property type="entry name" value="Nucleic acid-binding proteins"/>
    <property type="match status" value="1"/>
</dbReference>
<evidence type="ECO:0000256" key="3">
    <source>
        <dbReference type="ARBA" id="ARBA00023125"/>
    </source>
</evidence>
<keyword evidence="8" id="KW-0067">ATP-binding</keyword>
<dbReference type="SMART" id="SM00278">
    <property type="entry name" value="HhH1"/>
    <property type="match status" value="2"/>
</dbReference>
<dbReference type="Proteomes" id="UP001239167">
    <property type="component" value="Unassembled WGS sequence"/>
</dbReference>
<dbReference type="HAMAP" id="MF_00031">
    <property type="entry name" value="DNA_HJ_migration_RuvA"/>
    <property type="match status" value="1"/>
</dbReference>
<keyword evidence="4 6" id="KW-0233">DNA recombination</keyword>
<dbReference type="Pfam" id="PF01330">
    <property type="entry name" value="RuvA_N"/>
    <property type="match status" value="1"/>
</dbReference>